<keyword evidence="13" id="KW-0865">Zymogen</keyword>
<feature type="active site" description="Charge relay system" evidence="15">
    <location>
        <position position="303"/>
    </location>
</feature>
<feature type="binding site" evidence="15">
    <location>
        <position position="583"/>
    </location>
    <ligand>
        <name>Ca(2+)</name>
        <dbReference type="ChEBI" id="CHEBI:29108"/>
    </ligand>
</feature>
<dbReference type="OMA" id="MLNTKYH"/>
<dbReference type="PROSITE" id="PS51695">
    <property type="entry name" value="SEDOLISIN"/>
    <property type="match status" value="1"/>
</dbReference>
<dbReference type="CDD" id="cd11377">
    <property type="entry name" value="Pro-peptidase_S53"/>
    <property type="match status" value="1"/>
</dbReference>
<dbReference type="CDD" id="cd04056">
    <property type="entry name" value="Peptidases_S53"/>
    <property type="match status" value="1"/>
</dbReference>
<evidence type="ECO:0000256" key="3">
    <source>
        <dbReference type="ARBA" id="ARBA00004239"/>
    </source>
</evidence>
<keyword evidence="19" id="KW-1185">Reference proteome</keyword>
<gene>
    <name evidence="18" type="ORF">WOLCODRAFT_137677</name>
</gene>
<feature type="signal peptide" evidence="16">
    <location>
        <begin position="1"/>
        <end position="18"/>
    </location>
</feature>
<evidence type="ECO:0000256" key="6">
    <source>
        <dbReference type="ARBA" id="ARBA00022670"/>
    </source>
</evidence>
<feature type="binding site" evidence="15">
    <location>
        <position position="562"/>
    </location>
    <ligand>
        <name>Ca(2+)</name>
        <dbReference type="ChEBI" id="CHEBI:29108"/>
    </ligand>
</feature>
<dbReference type="PANTHER" id="PTHR14218:SF15">
    <property type="entry name" value="TRIPEPTIDYL-PEPTIDASE 1"/>
    <property type="match status" value="1"/>
</dbReference>
<evidence type="ECO:0000256" key="10">
    <source>
        <dbReference type="ARBA" id="ARBA00022825"/>
    </source>
</evidence>
<keyword evidence="11 15" id="KW-0106">Calcium</keyword>
<dbReference type="GO" id="GO:0004252">
    <property type="term" value="F:serine-type endopeptidase activity"/>
    <property type="evidence" value="ECO:0007669"/>
    <property type="project" value="UniProtKB-UniRule"/>
</dbReference>
<dbReference type="InterPro" id="IPR050819">
    <property type="entry name" value="Tripeptidyl-peptidase_I"/>
</dbReference>
<evidence type="ECO:0000313" key="18">
    <source>
        <dbReference type="EMBL" id="PCH42075.1"/>
    </source>
</evidence>
<comment type="subcellular location">
    <subcellularLocation>
        <location evidence="3">Secreted</location>
        <location evidence="3">Extracellular space</location>
    </subcellularLocation>
</comment>
<dbReference type="GO" id="GO:0008240">
    <property type="term" value="F:tripeptidyl-peptidase activity"/>
    <property type="evidence" value="ECO:0007669"/>
    <property type="project" value="UniProtKB-EC"/>
</dbReference>
<dbReference type="OrthoDB" id="409122at2759"/>
<feature type="domain" description="Peptidase S53" evidence="17">
    <location>
        <begin position="223"/>
        <end position="603"/>
    </location>
</feature>
<dbReference type="InterPro" id="IPR030400">
    <property type="entry name" value="Sedolisin_dom"/>
</dbReference>
<evidence type="ECO:0000256" key="9">
    <source>
        <dbReference type="ARBA" id="ARBA00022801"/>
    </source>
</evidence>
<evidence type="ECO:0000313" key="19">
    <source>
        <dbReference type="Proteomes" id="UP000218811"/>
    </source>
</evidence>
<proteinExistence type="predicted"/>
<dbReference type="SUPFAM" id="SSF54897">
    <property type="entry name" value="Protease propeptides/inhibitors"/>
    <property type="match status" value="1"/>
</dbReference>
<dbReference type="InterPro" id="IPR015366">
    <property type="entry name" value="S53_propep"/>
</dbReference>
<dbReference type="SUPFAM" id="SSF52743">
    <property type="entry name" value="Subtilisin-like"/>
    <property type="match status" value="1"/>
</dbReference>
<dbReference type="PANTHER" id="PTHR14218">
    <property type="entry name" value="PROTEASE S8 TRIPEPTIDYL PEPTIDASE I CLN2"/>
    <property type="match status" value="1"/>
</dbReference>
<evidence type="ECO:0000256" key="7">
    <source>
        <dbReference type="ARBA" id="ARBA00022723"/>
    </source>
</evidence>
<feature type="chain" id="PRO_5013850486" description="tripeptidyl-peptidase II" evidence="16">
    <location>
        <begin position="19"/>
        <end position="609"/>
    </location>
</feature>
<evidence type="ECO:0000256" key="2">
    <source>
        <dbReference type="ARBA" id="ARBA00002451"/>
    </source>
</evidence>
<keyword evidence="7 15" id="KW-0479">Metal-binding</keyword>
<evidence type="ECO:0000256" key="13">
    <source>
        <dbReference type="ARBA" id="ARBA00023145"/>
    </source>
</evidence>
<sequence length="609" mass="65418">MRSLLAGSLLAIVLLARAAPSPECAHRVKESIPPPRGWDKVRPAPANHTIELRIGLQRPNVHNLEQHLLEVSDPFHPRYGQHLSKAEVEALIEPHPISSQLVDDWLASHEISEEQITRTPGKDWVKIKVPVALAEKMLETEYHIWTHLESGDSLVRTTSYSLPDYLMDHVDLVQPTTLFARFRGMKTTLHFSTERTAITDTNPGTISVPTASGGQVNASCNSTVTPSCLLDLYNAAGYEPAAAGQNKIAVTGYLEEYANYEDFHLFNEALVPAAANSNFSVVYVNGGLNNQTPSEAGAEANLDTQYAFGLTYPTPGTFYTTGGSPPFIPDDGDTQNYNEPYAEWLDYVLNSTDLPQTISTSYGDDEQTVPYSYATRVCSDFAQLGALGVSILFSSGDGGVGDGDPDPATQECYSNDGTNKTMFIPGFPASCPYVTAVGGTAYIPEVAANFSGGGFSNYFSRPSYQDAAVANFLATLPAGTYEGLYNPNGRAYPDVSAQSENFEIYWDAEAYLVAGTSCSSPTFAGFVSLLNDARIANGLSPLGFLNPLIYALGTNGTSGFNDITEGNNPGCGTEGFNATIGWDAVTGWGTPNFGVLKQIVLGNLSDFLA</sequence>
<feature type="active site" description="Charge relay system" evidence="15">
    <location>
        <position position="299"/>
    </location>
</feature>
<evidence type="ECO:0000256" key="12">
    <source>
        <dbReference type="ARBA" id="ARBA00023026"/>
    </source>
</evidence>
<comment type="catalytic activity">
    <reaction evidence="1">
        <text>Release of an N-terminal tripeptide from a polypeptide.</text>
        <dbReference type="EC" id="3.4.14.10"/>
    </reaction>
</comment>
<dbReference type="EMBL" id="KB468124">
    <property type="protein sequence ID" value="PCH42075.1"/>
    <property type="molecule type" value="Genomic_DNA"/>
</dbReference>
<keyword evidence="10 15" id="KW-0720">Serine protease</keyword>
<keyword evidence="6 15" id="KW-0645">Protease</keyword>
<organism evidence="18 19">
    <name type="scientific">Wolfiporia cocos (strain MD-104)</name>
    <name type="common">Brown rot fungus</name>
    <dbReference type="NCBI Taxonomy" id="742152"/>
    <lineage>
        <taxon>Eukaryota</taxon>
        <taxon>Fungi</taxon>
        <taxon>Dikarya</taxon>
        <taxon>Basidiomycota</taxon>
        <taxon>Agaricomycotina</taxon>
        <taxon>Agaricomycetes</taxon>
        <taxon>Polyporales</taxon>
        <taxon>Phaeolaceae</taxon>
        <taxon>Wolfiporia</taxon>
    </lineage>
</organism>
<evidence type="ECO:0000256" key="14">
    <source>
        <dbReference type="ARBA" id="ARBA00023180"/>
    </source>
</evidence>
<evidence type="ECO:0000256" key="1">
    <source>
        <dbReference type="ARBA" id="ARBA00001910"/>
    </source>
</evidence>
<dbReference type="AlphaFoldDB" id="A0A2H3JKL5"/>
<dbReference type="SMART" id="SM00944">
    <property type="entry name" value="Pro-kuma_activ"/>
    <property type="match status" value="1"/>
</dbReference>
<name>A0A2H3JKL5_WOLCO</name>
<dbReference type="FunFam" id="3.40.50.200:FF:000015">
    <property type="entry name" value="Tripeptidyl peptidase A"/>
    <property type="match status" value="1"/>
</dbReference>
<evidence type="ECO:0000259" key="17">
    <source>
        <dbReference type="PROSITE" id="PS51695"/>
    </source>
</evidence>
<evidence type="ECO:0000256" key="8">
    <source>
        <dbReference type="ARBA" id="ARBA00022729"/>
    </source>
</evidence>
<keyword evidence="14" id="KW-0325">Glycoprotein</keyword>
<dbReference type="EC" id="3.4.14.10" evidence="4"/>
<comment type="cofactor">
    <cofactor evidence="15">
        <name>Ca(2+)</name>
        <dbReference type="ChEBI" id="CHEBI:29108"/>
    </cofactor>
    <text evidence="15">Binds 1 Ca(2+) ion per subunit.</text>
</comment>
<evidence type="ECO:0000256" key="11">
    <source>
        <dbReference type="ARBA" id="ARBA00022837"/>
    </source>
</evidence>
<feature type="binding site" evidence="15">
    <location>
        <position position="581"/>
    </location>
    <ligand>
        <name>Ca(2+)</name>
        <dbReference type="ChEBI" id="CHEBI:29108"/>
    </ligand>
</feature>
<keyword evidence="12" id="KW-0843">Virulence</keyword>
<feature type="active site" description="Charge relay system" evidence="15">
    <location>
        <position position="517"/>
    </location>
</feature>
<keyword evidence="5" id="KW-0964">Secreted</keyword>
<evidence type="ECO:0000256" key="16">
    <source>
        <dbReference type="SAM" id="SignalP"/>
    </source>
</evidence>
<keyword evidence="8 16" id="KW-0732">Signal</keyword>
<dbReference type="GO" id="GO:0046872">
    <property type="term" value="F:metal ion binding"/>
    <property type="evidence" value="ECO:0007669"/>
    <property type="project" value="UniProtKB-UniRule"/>
</dbReference>
<dbReference type="STRING" id="742152.A0A2H3JKL5"/>
<evidence type="ECO:0000256" key="15">
    <source>
        <dbReference type="PROSITE-ProRule" id="PRU01032"/>
    </source>
</evidence>
<keyword evidence="9 15" id="KW-0378">Hydrolase</keyword>
<comment type="function">
    <text evidence="2">Secreted tripeptidyl-peptidase which degrades proteins at acidic pHs and is involved in virulence.</text>
</comment>
<dbReference type="Gene3D" id="3.40.50.200">
    <property type="entry name" value="Peptidase S8/S53 domain"/>
    <property type="match status" value="1"/>
</dbReference>
<dbReference type="Pfam" id="PF09286">
    <property type="entry name" value="Pro-kuma_activ"/>
    <property type="match status" value="1"/>
</dbReference>
<reference evidence="18 19" key="1">
    <citation type="journal article" date="2012" name="Science">
        <title>The Paleozoic origin of enzymatic lignin decomposition reconstructed from 31 fungal genomes.</title>
        <authorList>
            <person name="Floudas D."/>
            <person name="Binder M."/>
            <person name="Riley R."/>
            <person name="Barry K."/>
            <person name="Blanchette R.A."/>
            <person name="Henrissat B."/>
            <person name="Martinez A.T."/>
            <person name="Otillar R."/>
            <person name="Spatafora J.W."/>
            <person name="Yadav J.S."/>
            <person name="Aerts A."/>
            <person name="Benoit I."/>
            <person name="Boyd A."/>
            <person name="Carlson A."/>
            <person name="Copeland A."/>
            <person name="Coutinho P.M."/>
            <person name="de Vries R.P."/>
            <person name="Ferreira P."/>
            <person name="Findley K."/>
            <person name="Foster B."/>
            <person name="Gaskell J."/>
            <person name="Glotzer D."/>
            <person name="Gorecki P."/>
            <person name="Heitman J."/>
            <person name="Hesse C."/>
            <person name="Hori C."/>
            <person name="Igarashi K."/>
            <person name="Jurgens J.A."/>
            <person name="Kallen N."/>
            <person name="Kersten P."/>
            <person name="Kohler A."/>
            <person name="Kuees U."/>
            <person name="Kumar T.K.A."/>
            <person name="Kuo A."/>
            <person name="LaButti K."/>
            <person name="Larrondo L.F."/>
            <person name="Lindquist E."/>
            <person name="Ling A."/>
            <person name="Lombard V."/>
            <person name="Lucas S."/>
            <person name="Lundell T."/>
            <person name="Martin R."/>
            <person name="McLaughlin D.J."/>
            <person name="Morgenstern I."/>
            <person name="Morin E."/>
            <person name="Murat C."/>
            <person name="Nagy L.G."/>
            <person name="Nolan M."/>
            <person name="Ohm R.A."/>
            <person name="Patyshakuliyeva A."/>
            <person name="Rokas A."/>
            <person name="Ruiz-Duenas F.J."/>
            <person name="Sabat G."/>
            <person name="Salamov A."/>
            <person name="Samejima M."/>
            <person name="Schmutz J."/>
            <person name="Slot J.C."/>
            <person name="St John F."/>
            <person name="Stenlid J."/>
            <person name="Sun H."/>
            <person name="Sun S."/>
            <person name="Syed K."/>
            <person name="Tsang A."/>
            <person name="Wiebenga A."/>
            <person name="Young D."/>
            <person name="Pisabarro A."/>
            <person name="Eastwood D.C."/>
            <person name="Martin F."/>
            <person name="Cullen D."/>
            <person name="Grigoriev I.V."/>
            <person name="Hibbett D.S."/>
        </authorList>
    </citation>
    <scope>NUCLEOTIDE SEQUENCE [LARGE SCALE GENOMIC DNA]</scope>
    <source>
        <strain evidence="18 19">MD-104</strain>
    </source>
</reference>
<dbReference type="GO" id="GO:0006508">
    <property type="term" value="P:proteolysis"/>
    <property type="evidence" value="ECO:0007669"/>
    <property type="project" value="UniProtKB-KW"/>
</dbReference>
<dbReference type="Proteomes" id="UP000218811">
    <property type="component" value="Unassembled WGS sequence"/>
</dbReference>
<accession>A0A2H3JKL5</accession>
<evidence type="ECO:0000256" key="5">
    <source>
        <dbReference type="ARBA" id="ARBA00022525"/>
    </source>
</evidence>
<feature type="binding site" evidence="15">
    <location>
        <position position="563"/>
    </location>
    <ligand>
        <name>Ca(2+)</name>
        <dbReference type="ChEBI" id="CHEBI:29108"/>
    </ligand>
</feature>
<dbReference type="GO" id="GO:0005576">
    <property type="term" value="C:extracellular region"/>
    <property type="evidence" value="ECO:0007669"/>
    <property type="project" value="UniProtKB-SubCell"/>
</dbReference>
<dbReference type="InterPro" id="IPR036852">
    <property type="entry name" value="Peptidase_S8/S53_dom_sf"/>
</dbReference>
<evidence type="ECO:0000256" key="4">
    <source>
        <dbReference type="ARBA" id="ARBA00012462"/>
    </source>
</evidence>
<protein>
    <recommendedName>
        <fullName evidence="4">tripeptidyl-peptidase II</fullName>
        <ecNumber evidence="4">3.4.14.10</ecNumber>
    </recommendedName>
</protein>